<protein>
    <recommendedName>
        <fullName evidence="5">Tetratricopeptide repeat protein</fullName>
    </recommendedName>
</protein>
<evidence type="ECO:0000256" key="1">
    <source>
        <dbReference type="SAM" id="MobiDB-lite"/>
    </source>
</evidence>
<feature type="compositionally biased region" description="Acidic residues" evidence="1">
    <location>
        <begin position="378"/>
        <end position="388"/>
    </location>
</feature>
<dbReference type="RefSeq" id="WP_382167139.1">
    <property type="nucleotide sequence ID" value="NZ_JBHTBR010000005.1"/>
</dbReference>
<reference evidence="4" key="1">
    <citation type="journal article" date="2019" name="Int. J. Syst. Evol. Microbiol.">
        <title>The Global Catalogue of Microorganisms (GCM) 10K type strain sequencing project: providing services to taxonomists for standard genome sequencing and annotation.</title>
        <authorList>
            <consortium name="The Broad Institute Genomics Platform"/>
            <consortium name="The Broad Institute Genome Sequencing Center for Infectious Disease"/>
            <person name="Wu L."/>
            <person name="Ma J."/>
        </authorList>
    </citation>
    <scope>NUCLEOTIDE SEQUENCE [LARGE SCALE GENOMIC DNA]</scope>
    <source>
        <strain evidence="4">CCUG 51308</strain>
    </source>
</reference>
<feature type="region of interest" description="Disordered" evidence="1">
    <location>
        <begin position="181"/>
        <end position="214"/>
    </location>
</feature>
<organism evidence="3 4">
    <name type="scientific">Hirschia litorea</name>
    <dbReference type="NCBI Taxonomy" id="1199156"/>
    <lineage>
        <taxon>Bacteria</taxon>
        <taxon>Pseudomonadati</taxon>
        <taxon>Pseudomonadota</taxon>
        <taxon>Alphaproteobacteria</taxon>
        <taxon>Hyphomonadales</taxon>
        <taxon>Hyphomonadaceae</taxon>
        <taxon>Hirschia</taxon>
    </lineage>
</organism>
<dbReference type="Proteomes" id="UP001596492">
    <property type="component" value="Unassembled WGS sequence"/>
</dbReference>
<name>A0ABW2IM13_9PROT</name>
<feature type="signal peptide" evidence="2">
    <location>
        <begin position="1"/>
        <end position="22"/>
    </location>
</feature>
<sequence>MLKLLTKCAGGLIGVLALSNCASPGLDYTVAEPAYNTEAAKLRDVAVMGFGGPHGHAFTSSLDGMLRAATFEGYPWFQVSPYHSQSGGWGGSLGEARRMGNDLGVSGVWYGEVDSRSSISPPFRETRSRCVEWNDDKKCVVRANYHVECFDIRAEVRVHALLADVREGYIAADERMSDQDSDRVCRETVHYQSSKKRGKGDRRNRNPYPSHYGSGFGGGYGHDFWEAQERGRRMERRLVVQQASRLRRVIAPYERTSRAYLMEVPSLPYMDLVNGFDTALSAAKNGNNLMSCRQFDDLSVQFPDDAFLKFNLGACAEMFGELDDAMRLYEQANDLAGPMPDEDFTKLYQKAFKRVSDLQLNQVYLERQLEEVNAQEGWPEDDAFEDDTLAGGAPSS</sequence>
<dbReference type="EMBL" id="JBHTBR010000005">
    <property type="protein sequence ID" value="MFC7291901.1"/>
    <property type="molecule type" value="Genomic_DNA"/>
</dbReference>
<feature type="compositionally biased region" description="Basic residues" evidence="1">
    <location>
        <begin position="193"/>
        <end position="202"/>
    </location>
</feature>
<gene>
    <name evidence="3" type="ORF">ACFQS8_09765</name>
</gene>
<evidence type="ECO:0000256" key="2">
    <source>
        <dbReference type="SAM" id="SignalP"/>
    </source>
</evidence>
<accession>A0ABW2IM13</accession>
<evidence type="ECO:0000313" key="4">
    <source>
        <dbReference type="Proteomes" id="UP001596492"/>
    </source>
</evidence>
<evidence type="ECO:0008006" key="5">
    <source>
        <dbReference type="Google" id="ProtNLM"/>
    </source>
</evidence>
<keyword evidence="4" id="KW-1185">Reference proteome</keyword>
<evidence type="ECO:0000313" key="3">
    <source>
        <dbReference type="EMBL" id="MFC7291901.1"/>
    </source>
</evidence>
<proteinExistence type="predicted"/>
<comment type="caution">
    <text evidence="3">The sequence shown here is derived from an EMBL/GenBank/DDBJ whole genome shotgun (WGS) entry which is preliminary data.</text>
</comment>
<feature type="region of interest" description="Disordered" evidence="1">
    <location>
        <begin position="374"/>
        <end position="396"/>
    </location>
</feature>
<feature type="chain" id="PRO_5045614709" description="Tetratricopeptide repeat protein" evidence="2">
    <location>
        <begin position="23"/>
        <end position="396"/>
    </location>
</feature>
<keyword evidence="2" id="KW-0732">Signal</keyword>